<organism evidence="11 12">
    <name type="scientific">Sphingobium terrigena</name>
    <dbReference type="NCBI Taxonomy" id="2304063"/>
    <lineage>
        <taxon>Bacteria</taxon>
        <taxon>Pseudomonadati</taxon>
        <taxon>Pseudomonadota</taxon>
        <taxon>Alphaproteobacteria</taxon>
        <taxon>Sphingomonadales</taxon>
        <taxon>Sphingomonadaceae</taxon>
        <taxon>Sphingobium</taxon>
    </lineage>
</organism>
<evidence type="ECO:0000259" key="10">
    <source>
        <dbReference type="PROSITE" id="PS51379"/>
    </source>
</evidence>
<keyword evidence="12" id="KW-1185">Reference proteome</keyword>
<evidence type="ECO:0000256" key="4">
    <source>
        <dbReference type="ARBA" id="ARBA00022485"/>
    </source>
</evidence>
<evidence type="ECO:0000256" key="7">
    <source>
        <dbReference type="ARBA" id="ARBA00023004"/>
    </source>
</evidence>
<name>A0A418YL85_9SPHN</name>
<evidence type="ECO:0000313" key="11">
    <source>
        <dbReference type="EMBL" id="RJG51736.1"/>
    </source>
</evidence>
<dbReference type="PROSITE" id="PS00198">
    <property type="entry name" value="4FE4S_FER_1"/>
    <property type="match status" value="1"/>
</dbReference>
<dbReference type="Pfam" id="PF12838">
    <property type="entry name" value="Fer4_7"/>
    <property type="match status" value="1"/>
</dbReference>
<dbReference type="GO" id="GO:0051539">
    <property type="term" value="F:4 iron, 4 sulfur cluster binding"/>
    <property type="evidence" value="ECO:0007669"/>
    <property type="project" value="UniProtKB-UniRule"/>
</dbReference>
<comment type="cofactor">
    <cofactor evidence="2 9">
        <name>[4Fe-4S] cluster</name>
        <dbReference type="ChEBI" id="CHEBI:49883"/>
    </cofactor>
</comment>
<comment type="function">
    <text evidence="9">Ferredoxins are iron-sulfur proteins that transfer electrons in a wide variety of metabolic reactions.</text>
</comment>
<gene>
    <name evidence="11" type="ORF">D0Z70_22925</name>
</gene>
<dbReference type="PROSITE" id="PS51379">
    <property type="entry name" value="4FE4S_FER_2"/>
    <property type="match status" value="2"/>
</dbReference>
<keyword evidence="3 9" id="KW-0813">Transport</keyword>
<keyword evidence="6 9" id="KW-0249">Electron transport</keyword>
<accession>A0A418YL85</accession>
<evidence type="ECO:0000256" key="5">
    <source>
        <dbReference type="ARBA" id="ARBA00022723"/>
    </source>
</evidence>
<keyword evidence="7 9" id="KW-0408">Iron</keyword>
<evidence type="ECO:0000256" key="6">
    <source>
        <dbReference type="ARBA" id="ARBA00022982"/>
    </source>
</evidence>
<proteinExistence type="predicted"/>
<keyword evidence="8 9" id="KW-0411">Iron-sulfur</keyword>
<dbReference type="PANTHER" id="PTHR42859">
    <property type="entry name" value="OXIDOREDUCTASE"/>
    <property type="match status" value="1"/>
</dbReference>
<dbReference type="InterPro" id="IPR017896">
    <property type="entry name" value="4Fe4S_Fe-S-bd"/>
</dbReference>
<evidence type="ECO:0000256" key="2">
    <source>
        <dbReference type="ARBA" id="ARBA00001966"/>
    </source>
</evidence>
<evidence type="ECO:0000256" key="3">
    <source>
        <dbReference type="ARBA" id="ARBA00022448"/>
    </source>
</evidence>
<dbReference type="InterPro" id="IPR000813">
    <property type="entry name" value="7Fe_ferredoxin"/>
</dbReference>
<dbReference type="RefSeq" id="WP_119750415.1">
    <property type="nucleotide sequence ID" value="NZ_QVRA01000042.1"/>
</dbReference>
<sequence length="101" mass="11130">MAYVVTDNCVDCRFTQCVAVCPVQCFHADETMVYIDPDNCIDCAGCVEACPVGAIDDEFNLPDDQRYWIEKNRERAAILPRLTGTMDPLPGAEARKAALGL</sequence>
<evidence type="ECO:0000313" key="12">
    <source>
        <dbReference type="Proteomes" id="UP000283469"/>
    </source>
</evidence>
<evidence type="ECO:0000256" key="1">
    <source>
        <dbReference type="ARBA" id="ARBA00001927"/>
    </source>
</evidence>
<dbReference type="GO" id="GO:0046872">
    <property type="term" value="F:metal ion binding"/>
    <property type="evidence" value="ECO:0007669"/>
    <property type="project" value="UniProtKB-UniRule"/>
</dbReference>
<dbReference type="PRINTS" id="PR00354">
    <property type="entry name" value="7FE8SFRDOXIN"/>
</dbReference>
<comment type="cofactor">
    <cofactor evidence="1">
        <name>[3Fe-4S] cluster</name>
        <dbReference type="ChEBI" id="CHEBI:21137"/>
    </cofactor>
</comment>
<dbReference type="GO" id="GO:0009055">
    <property type="term" value="F:electron transfer activity"/>
    <property type="evidence" value="ECO:0007669"/>
    <property type="project" value="UniProtKB-UniRule"/>
</dbReference>
<evidence type="ECO:0000256" key="9">
    <source>
        <dbReference type="RuleBase" id="RU365098"/>
    </source>
</evidence>
<dbReference type="SUPFAM" id="SSF54862">
    <property type="entry name" value="4Fe-4S ferredoxins"/>
    <property type="match status" value="1"/>
</dbReference>
<dbReference type="InterPro" id="IPR017900">
    <property type="entry name" value="4Fe4S_Fe_S_CS"/>
</dbReference>
<comment type="caution">
    <text evidence="11">The sequence shown here is derived from an EMBL/GenBank/DDBJ whole genome shotgun (WGS) entry which is preliminary data.</text>
</comment>
<dbReference type="OrthoDB" id="9803397at2"/>
<feature type="domain" description="4Fe-4S ferredoxin-type" evidence="10">
    <location>
        <begin position="1"/>
        <end position="30"/>
    </location>
</feature>
<evidence type="ECO:0000256" key="8">
    <source>
        <dbReference type="ARBA" id="ARBA00023014"/>
    </source>
</evidence>
<dbReference type="EMBL" id="QVRA01000042">
    <property type="protein sequence ID" value="RJG51736.1"/>
    <property type="molecule type" value="Genomic_DNA"/>
</dbReference>
<feature type="domain" description="4Fe-4S ferredoxin-type" evidence="10">
    <location>
        <begin position="31"/>
        <end position="60"/>
    </location>
</feature>
<dbReference type="AlphaFoldDB" id="A0A418YL85"/>
<keyword evidence="5 9" id="KW-0479">Metal-binding</keyword>
<dbReference type="InterPro" id="IPR050294">
    <property type="entry name" value="RnfB_subfamily"/>
</dbReference>
<dbReference type="PANTHER" id="PTHR42859:SF2">
    <property type="entry name" value="FERREDOXIN"/>
    <property type="match status" value="1"/>
</dbReference>
<reference evidence="11 12" key="1">
    <citation type="submission" date="2018-08" db="EMBL/GenBank/DDBJ databases">
        <title>Sphingobium sp. EO9.</title>
        <authorList>
            <person name="Park Y."/>
            <person name="Kim K.H."/>
            <person name="Jeon C.O."/>
        </authorList>
    </citation>
    <scope>NUCLEOTIDE SEQUENCE [LARGE SCALE GENOMIC DNA]</scope>
    <source>
        <strain evidence="11 12">EO9</strain>
    </source>
</reference>
<dbReference type="Gene3D" id="3.30.70.20">
    <property type="match status" value="1"/>
</dbReference>
<keyword evidence="4 9" id="KW-0004">4Fe-4S</keyword>
<dbReference type="Proteomes" id="UP000283469">
    <property type="component" value="Unassembled WGS sequence"/>
</dbReference>
<protein>
    <recommendedName>
        <fullName evidence="9">Ferredoxin</fullName>
    </recommendedName>
</protein>